<reference evidence="3 4" key="1">
    <citation type="submission" date="2020-08" db="EMBL/GenBank/DDBJ databases">
        <title>Genome sequence of Phycicoccus endophyticus JCM 31784T.</title>
        <authorList>
            <person name="Hyun D.-W."/>
            <person name="Bae J.-W."/>
        </authorList>
    </citation>
    <scope>NUCLEOTIDE SEQUENCE [LARGE SCALE GENOMIC DNA]</scope>
    <source>
        <strain evidence="3 4">JCM 31784</strain>
    </source>
</reference>
<dbReference type="RefSeq" id="WP_166102293.1">
    <property type="nucleotide sequence ID" value="NZ_BMMY01000002.1"/>
</dbReference>
<keyword evidence="2" id="KW-0812">Transmembrane</keyword>
<dbReference type="EMBL" id="CP060712">
    <property type="protein sequence ID" value="QNN50132.1"/>
    <property type="molecule type" value="Genomic_DNA"/>
</dbReference>
<keyword evidence="4" id="KW-1185">Reference proteome</keyword>
<dbReference type="KEGG" id="pei:H9L10_03490"/>
<gene>
    <name evidence="3" type="ORF">H9L10_03490</name>
</gene>
<name>A0A7G9R3F7_9MICO</name>
<proteinExistence type="predicted"/>
<organism evidence="3 4">
    <name type="scientific">Phycicoccus endophyticus</name>
    <dbReference type="NCBI Taxonomy" id="1690220"/>
    <lineage>
        <taxon>Bacteria</taxon>
        <taxon>Bacillati</taxon>
        <taxon>Actinomycetota</taxon>
        <taxon>Actinomycetes</taxon>
        <taxon>Micrococcales</taxon>
        <taxon>Intrasporangiaceae</taxon>
        <taxon>Phycicoccus</taxon>
    </lineage>
</organism>
<evidence type="ECO:0000256" key="1">
    <source>
        <dbReference type="SAM" id="MobiDB-lite"/>
    </source>
</evidence>
<dbReference type="AlphaFoldDB" id="A0A7G9R3F7"/>
<sequence>MDLIAGLHPAVAWMLGGLAAVTVAGTAWRTVLGPSARRITQVVRRFDRFLDDWYGEDARDGRPARPSMTTRMSNVEHEVTFNGGSSLKDSVRRVERAVEKNTTTLHELSGNLREHMSEAAVRDRRLDALEGHGREAVAEYVRTVMGWEKEGRHDPPGAPPTSQQVRDFLDRPDSH</sequence>
<accession>A0A7G9R3F7</accession>
<protein>
    <submittedName>
        <fullName evidence="3">Uncharacterized protein</fullName>
    </submittedName>
</protein>
<feature type="region of interest" description="Disordered" evidence="1">
    <location>
        <begin position="148"/>
        <end position="175"/>
    </location>
</feature>
<dbReference type="Proteomes" id="UP000515976">
    <property type="component" value="Chromosome"/>
</dbReference>
<evidence type="ECO:0000256" key="2">
    <source>
        <dbReference type="SAM" id="Phobius"/>
    </source>
</evidence>
<keyword evidence="2" id="KW-0472">Membrane</keyword>
<evidence type="ECO:0000313" key="4">
    <source>
        <dbReference type="Proteomes" id="UP000515976"/>
    </source>
</evidence>
<feature type="transmembrane region" description="Helical" evidence="2">
    <location>
        <begin position="6"/>
        <end position="28"/>
    </location>
</feature>
<evidence type="ECO:0000313" key="3">
    <source>
        <dbReference type="EMBL" id="QNN50132.1"/>
    </source>
</evidence>
<keyword evidence="2" id="KW-1133">Transmembrane helix</keyword>